<name>A0A0A8ZS82_ARUDO</name>
<accession>A0A0A8ZS82</accession>
<dbReference type="EMBL" id="GBRH01257342">
    <property type="protein sequence ID" value="JAD40553.1"/>
    <property type="molecule type" value="Transcribed_RNA"/>
</dbReference>
<sequence>MTSFVVTISSHRRSLTIEERMLNGILTIAQLQKLVFISF</sequence>
<organism evidence="1">
    <name type="scientific">Arundo donax</name>
    <name type="common">Giant reed</name>
    <name type="synonym">Donax arundinaceus</name>
    <dbReference type="NCBI Taxonomy" id="35708"/>
    <lineage>
        <taxon>Eukaryota</taxon>
        <taxon>Viridiplantae</taxon>
        <taxon>Streptophyta</taxon>
        <taxon>Embryophyta</taxon>
        <taxon>Tracheophyta</taxon>
        <taxon>Spermatophyta</taxon>
        <taxon>Magnoliopsida</taxon>
        <taxon>Liliopsida</taxon>
        <taxon>Poales</taxon>
        <taxon>Poaceae</taxon>
        <taxon>PACMAD clade</taxon>
        <taxon>Arundinoideae</taxon>
        <taxon>Arundineae</taxon>
        <taxon>Arundo</taxon>
    </lineage>
</organism>
<protein>
    <submittedName>
        <fullName evidence="1">Uncharacterized protein</fullName>
    </submittedName>
</protein>
<proteinExistence type="predicted"/>
<dbReference type="AlphaFoldDB" id="A0A0A8ZS82"/>
<reference evidence="1" key="1">
    <citation type="submission" date="2014-09" db="EMBL/GenBank/DDBJ databases">
        <authorList>
            <person name="Magalhaes I.L.F."/>
            <person name="Oliveira U."/>
            <person name="Santos F.R."/>
            <person name="Vidigal T.H.D.A."/>
            <person name="Brescovit A.D."/>
            <person name="Santos A.J."/>
        </authorList>
    </citation>
    <scope>NUCLEOTIDE SEQUENCE</scope>
    <source>
        <tissue evidence="1">Shoot tissue taken approximately 20 cm above the soil surface</tissue>
    </source>
</reference>
<reference evidence="1" key="2">
    <citation type="journal article" date="2015" name="Data Brief">
        <title>Shoot transcriptome of the giant reed, Arundo donax.</title>
        <authorList>
            <person name="Barrero R.A."/>
            <person name="Guerrero F.D."/>
            <person name="Moolhuijzen P."/>
            <person name="Goolsby J.A."/>
            <person name="Tidwell J."/>
            <person name="Bellgard S.E."/>
            <person name="Bellgard M.I."/>
        </authorList>
    </citation>
    <scope>NUCLEOTIDE SEQUENCE</scope>
    <source>
        <tissue evidence="1">Shoot tissue taken approximately 20 cm above the soil surface</tissue>
    </source>
</reference>
<evidence type="ECO:0000313" key="1">
    <source>
        <dbReference type="EMBL" id="JAD40553.1"/>
    </source>
</evidence>